<keyword evidence="9 13" id="KW-0408">Iron</keyword>
<evidence type="ECO:0000256" key="1">
    <source>
        <dbReference type="ARBA" id="ARBA00001966"/>
    </source>
</evidence>
<dbReference type="GO" id="GO:0004527">
    <property type="term" value="F:exonuclease activity"/>
    <property type="evidence" value="ECO:0007669"/>
    <property type="project" value="UniProtKB-KW"/>
</dbReference>
<evidence type="ECO:0000256" key="4">
    <source>
        <dbReference type="ARBA" id="ARBA00020049"/>
    </source>
</evidence>
<evidence type="ECO:0000256" key="13">
    <source>
        <dbReference type="RuleBase" id="RU365022"/>
    </source>
</evidence>
<proteinExistence type="inferred from homology"/>
<dbReference type="GO" id="GO:0046872">
    <property type="term" value="F:metal ion binding"/>
    <property type="evidence" value="ECO:0007669"/>
    <property type="project" value="UniProtKB-KW"/>
</dbReference>
<dbReference type="NCBIfam" id="TIGR00372">
    <property type="entry name" value="cas4"/>
    <property type="match status" value="1"/>
</dbReference>
<dbReference type="GO" id="GO:0051536">
    <property type="term" value="F:iron-sulfur cluster binding"/>
    <property type="evidence" value="ECO:0007669"/>
    <property type="project" value="UniProtKB-KW"/>
</dbReference>
<evidence type="ECO:0000256" key="5">
    <source>
        <dbReference type="ARBA" id="ARBA00022722"/>
    </source>
</evidence>
<evidence type="ECO:0000313" key="16">
    <source>
        <dbReference type="Proteomes" id="UP000295788"/>
    </source>
</evidence>
<comment type="similarity">
    <text evidence="2 13">Belongs to the CRISPR-associated exonuclease Cas4 family.</text>
</comment>
<dbReference type="AlphaFoldDB" id="A0A4R3K7T3"/>
<comment type="caution">
    <text evidence="15">The sequence shown here is derived from an EMBL/GenBank/DDBJ whole genome shotgun (WGS) entry which is preliminary data.</text>
</comment>
<dbReference type="InterPro" id="IPR051827">
    <property type="entry name" value="Cas4_exonuclease"/>
</dbReference>
<keyword evidence="6 13" id="KW-0479">Metal-binding</keyword>
<sequence>MIQVTDLKQYVYCPRVIYYTYVMPVNKKTTFKMEYGREKHKIERNKEERRGLKSYGLIEGKRYFNYPIHSERLGLSGKLDLLIESNKGDQPVYPVEMKYTLRGIRANVKYQLGAYALLLEEKYGVPIHEGFIYIIPTKTAHKITITEEMKNYVVKAISAIHNIVEKEHFPEPRSRRRCHDCEFRKFCNDLY</sequence>
<comment type="cofactor">
    <cofactor evidence="13">
        <name>Mg(2+)</name>
        <dbReference type="ChEBI" id="CHEBI:18420"/>
    </cofactor>
    <cofactor evidence="13">
        <name>Mn(2+)</name>
        <dbReference type="ChEBI" id="CHEBI:29035"/>
    </cofactor>
    <text evidence="13">Mg(2+) or Mn(2+) required for ssDNA cleavage activity.</text>
</comment>
<evidence type="ECO:0000256" key="2">
    <source>
        <dbReference type="ARBA" id="ARBA00009189"/>
    </source>
</evidence>
<comment type="function">
    <text evidence="13">CRISPR (clustered regularly interspaced short palindromic repeat) is an adaptive immune system that provides protection against mobile genetic elements (viruses, transposable elements and conjugative plasmids). CRISPR clusters contain sequences complementary to antecedent mobile elements and target invading nucleic acids. CRISPR clusters are transcribed and processed into CRISPR RNA (crRNA).</text>
</comment>
<dbReference type="RefSeq" id="WP_132770385.1">
    <property type="nucleotide sequence ID" value="NZ_SMAB01000024.1"/>
</dbReference>
<dbReference type="Pfam" id="PF01930">
    <property type="entry name" value="Cas_Cas4"/>
    <property type="match status" value="1"/>
</dbReference>
<evidence type="ECO:0000259" key="14">
    <source>
        <dbReference type="Pfam" id="PF01930"/>
    </source>
</evidence>
<dbReference type="GO" id="GO:0051607">
    <property type="term" value="P:defense response to virus"/>
    <property type="evidence" value="ECO:0007669"/>
    <property type="project" value="UniProtKB-KW"/>
</dbReference>
<keyword evidence="5 13" id="KW-0540">Nuclease</keyword>
<dbReference type="InterPro" id="IPR022765">
    <property type="entry name" value="Dna2/Cas4_DUF83"/>
</dbReference>
<evidence type="ECO:0000256" key="12">
    <source>
        <dbReference type="ARBA" id="ARBA00023211"/>
    </source>
</evidence>
<keyword evidence="16" id="KW-1185">Reference proteome</keyword>
<reference evidence="15 16" key="1">
    <citation type="submission" date="2019-03" db="EMBL/GenBank/DDBJ databases">
        <title>Genomic Encyclopedia of Type Strains, Phase IV (KMG-IV): sequencing the most valuable type-strain genomes for metagenomic binning, comparative biology and taxonomic classification.</title>
        <authorList>
            <person name="Goeker M."/>
        </authorList>
    </citation>
    <scope>NUCLEOTIDE SEQUENCE [LARGE SCALE GENOMIC DNA]</scope>
    <source>
        <strain evidence="15 16">DSM 23802</strain>
    </source>
</reference>
<keyword evidence="8 13" id="KW-0269">Exonuclease</keyword>
<gene>
    <name evidence="15" type="ORF">EDD72_1246</name>
</gene>
<evidence type="ECO:0000256" key="8">
    <source>
        <dbReference type="ARBA" id="ARBA00022839"/>
    </source>
</evidence>
<dbReference type="InterPro" id="IPR013343">
    <property type="entry name" value="CRISPR-assoc_prot_Cas4"/>
</dbReference>
<evidence type="ECO:0000256" key="11">
    <source>
        <dbReference type="ARBA" id="ARBA00023118"/>
    </source>
</evidence>
<protein>
    <recommendedName>
        <fullName evidence="4 13">CRISPR-associated exonuclease Cas4</fullName>
        <ecNumber evidence="3 13">3.1.12.1</ecNumber>
    </recommendedName>
</protein>
<organism evidence="15 16">
    <name type="scientific">Tepidibacillus fermentans</name>
    <dbReference type="NCBI Taxonomy" id="1281767"/>
    <lineage>
        <taxon>Bacteria</taxon>
        <taxon>Bacillati</taxon>
        <taxon>Bacillota</taxon>
        <taxon>Bacilli</taxon>
        <taxon>Bacillales</taxon>
        <taxon>Bacillaceae</taxon>
        <taxon>Tepidibacillus</taxon>
    </lineage>
</organism>
<keyword evidence="7 13" id="KW-0378">Hydrolase</keyword>
<dbReference type="EC" id="3.1.12.1" evidence="3 13"/>
<dbReference type="PANTHER" id="PTHR36531:SF6">
    <property type="entry name" value="DNA REPLICATION ATP-DEPENDENT HELICASE_NUCLEASE DNA2"/>
    <property type="match status" value="1"/>
</dbReference>
<evidence type="ECO:0000256" key="7">
    <source>
        <dbReference type="ARBA" id="ARBA00022801"/>
    </source>
</evidence>
<evidence type="ECO:0000256" key="10">
    <source>
        <dbReference type="ARBA" id="ARBA00023014"/>
    </source>
</evidence>
<evidence type="ECO:0000256" key="9">
    <source>
        <dbReference type="ARBA" id="ARBA00023004"/>
    </source>
</evidence>
<keyword evidence="11 13" id="KW-0051">Antiviral defense</keyword>
<comment type="cofactor">
    <cofactor evidence="1">
        <name>[4Fe-4S] cluster</name>
        <dbReference type="ChEBI" id="CHEBI:49883"/>
    </cofactor>
</comment>
<name>A0A4R3K7T3_9BACI</name>
<dbReference type="InterPro" id="IPR011604">
    <property type="entry name" value="PDDEXK-like_dom_sf"/>
</dbReference>
<evidence type="ECO:0000256" key="6">
    <source>
        <dbReference type="ARBA" id="ARBA00022723"/>
    </source>
</evidence>
<evidence type="ECO:0000256" key="3">
    <source>
        <dbReference type="ARBA" id="ARBA00012768"/>
    </source>
</evidence>
<feature type="domain" description="DUF83" evidence="14">
    <location>
        <begin position="4"/>
        <end position="187"/>
    </location>
</feature>
<dbReference type="EMBL" id="SMAB01000024">
    <property type="protein sequence ID" value="TCS78927.1"/>
    <property type="molecule type" value="Genomic_DNA"/>
</dbReference>
<dbReference type="Proteomes" id="UP000295788">
    <property type="component" value="Unassembled WGS sequence"/>
</dbReference>
<keyword evidence="10 13" id="KW-0411">Iron-sulfur</keyword>
<dbReference type="Gene3D" id="3.90.320.10">
    <property type="match status" value="1"/>
</dbReference>
<keyword evidence="12 13" id="KW-0464">Manganese</keyword>
<dbReference type="OrthoDB" id="9781776at2"/>
<comment type="cofactor">
    <cofactor evidence="13">
        <name>iron-sulfur cluster</name>
        <dbReference type="ChEBI" id="CHEBI:30408"/>
    </cofactor>
</comment>
<accession>A0A4R3K7T3</accession>
<dbReference type="PANTHER" id="PTHR36531">
    <property type="entry name" value="CRISPR-ASSOCIATED EXONUCLEASE CAS4"/>
    <property type="match status" value="1"/>
</dbReference>
<evidence type="ECO:0000313" key="15">
    <source>
        <dbReference type="EMBL" id="TCS78927.1"/>
    </source>
</evidence>